<protein>
    <submittedName>
        <fullName evidence="2">ABC transporter substrate-binding protein</fullName>
    </submittedName>
    <submittedName>
        <fullName evidence="3">ABC-type glycerol-3-phosphate transport system, substrate-binding protein</fullName>
    </submittedName>
</protein>
<dbReference type="EMBL" id="FPAI01000003">
    <property type="protein sequence ID" value="SFS47182.1"/>
    <property type="molecule type" value="Genomic_DNA"/>
</dbReference>
<evidence type="ECO:0000313" key="5">
    <source>
        <dbReference type="Proteomes" id="UP000321773"/>
    </source>
</evidence>
<dbReference type="AlphaFoldDB" id="A0A1I6Q430"/>
<dbReference type="EMBL" id="BJWJ01000002">
    <property type="protein sequence ID" value="GEM03304.1"/>
    <property type="molecule type" value="Genomic_DNA"/>
</dbReference>
<name>A0A1I6Q430_9BACI</name>
<accession>A0A1I6Q430</accession>
<dbReference type="Proteomes" id="UP000321773">
    <property type="component" value="Unassembled WGS sequence"/>
</dbReference>
<evidence type="ECO:0000313" key="3">
    <source>
        <dbReference type="EMBL" id="SFS47182.1"/>
    </source>
</evidence>
<organism evidence="3 4">
    <name type="scientific">Halolactibacillus miurensis</name>
    <dbReference type="NCBI Taxonomy" id="306541"/>
    <lineage>
        <taxon>Bacteria</taxon>
        <taxon>Bacillati</taxon>
        <taxon>Bacillota</taxon>
        <taxon>Bacilli</taxon>
        <taxon>Bacillales</taxon>
        <taxon>Bacillaceae</taxon>
        <taxon>Halolactibacillus</taxon>
    </lineage>
</organism>
<evidence type="ECO:0000256" key="1">
    <source>
        <dbReference type="SAM" id="SignalP"/>
    </source>
</evidence>
<keyword evidence="5" id="KW-1185">Reference proteome</keyword>
<reference evidence="3 4" key="1">
    <citation type="submission" date="2016-10" db="EMBL/GenBank/DDBJ databases">
        <authorList>
            <person name="de Groot N.N."/>
        </authorList>
    </citation>
    <scope>NUCLEOTIDE SEQUENCE [LARGE SCALE GENOMIC DNA]</scope>
    <source>
        <strain evidence="3 4">DSM 17074</strain>
    </source>
</reference>
<evidence type="ECO:0000313" key="4">
    <source>
        <dbReference type="Proteomes" id="UP000199139"/>
    </source>
</evidence>
<feature type="chain" id="PRO_5011705553" evidence="1">
    <location>
        <begin position="23"/>
        <end position="974"/>
    </location>
</feature>
<dbReference type="Proteomes" id="UP000199139">
    <property type="component" value="Unassembled WGS sequence"/>
</dbReference>
<dbReference type="PANTHER" id="PTHR43649">
    <property type="entry name" value="ARABINOSE-BINDING PROTEIN-RELATED"/>
    <property type="match status" value="1"/>
</dbReference>
<dbReference type="InterPro" id="IPR050490">
    <property type="entry name" value="Bact_solute-bd_prot1"/>
</dbReference>
<reference evidence="2 5" key="2">
    <citation type="submission" date="2019-07" db="EMBL/GenBank/DDBJ databases">
        <title>Whole genome shotgun sequence of Halolactibacillus miurensis NBRC 100873.</title>
        <authorList>
            <person name="Hosoyama A."/>
            <person name="Uohara A."/>
            <person name="Ohji S."/>
            <person name="Ichikawa N."/>
        </authorList>
    </citation>
    <scope>NUCLEOTIDE SEQUENCE [LARGE SCALE GENOMIC DNA]</scope>
    <source>
        <strain evidence="2 5">NBRC 100873</strain>
    </source>
</reference>
<dbReference type="STRING" id="306541.SAMN05421668_10380"/>
<dbReference type="Gene3D" id="3.40.190.10">
    <property type="entry name" value="Periplasmic binding protein-like II"/>
    <property type="match status" value="2"/>
</dbReference>
<dbReference type="Pfam" id="PF01547">
    <property type="entry name" value="SBP_bac_1"/>
    <property type="match status" value="1"/>
</dbReference>
<dbReference type="SUPFAM" id="SSF53850">
    <property type="entry name" value="Periplasmic binding protein-like II"/>
    <property type="match status" value="1"/>
</dbReference>
<dbReference type="InterPro" id="IPR006059">
    <property type="entry name" value="SBP"/>
</dbReference>
<gene>
    <name evidence="2" type="ORF">HMI01_02920</name>
    <name evidence="3" type="ORF">SAMN05421668_10380</name>
</gene>
<sequence>MIKSIIKWSVIGLLLVPTTVKANEEIDLGLQEDVIESGYHVISDEWQSESITRVDSFEQRVSPSAFIVEENNENLLSQRNSEGYHSDVLEWSDSQSAVIEVNAPKKGLYQLNVDYYPLSDPLVSIEGAIMVNGEYQYRESRRIVFPVDWESQSDEVVLDRRDNQVVPQQSAIEKWYNTYALDANYYEDEPLEFLLEEGKNTIEINSLRGKLLLGDITISSKKEAISYVDYLEQYREEEKIDDTIILEAELPAYKNSSYIRPISTNSPSVTPYETGVGYLNTFGGESWSKPGQEVTWNIDVPKSGLYNLSAKVMQSNPSGDTVFRTLSVNGDVPFDEVKHYPFELNDEWYIETFGKEEPFYIYLEKGNNEVNMTVDVSPYAPVVRTIDQMMKEIEDLTLSIRQLTGNNQDPNRDWDIVEYIPEIEDTLIEWAKALENELDYLLALNNENETTTVVSLRIAADRLRSLADEPNEIPNRIHELSEGTSSATQMLGTIMIDLQDQPLLLDQLYLHGEDNDLPNAMAGWFTKLSDNVKRFFNSFTNNDYSVSEVDDETLEVWVNRPRQYLELLQQMTDQYFTPETGIKVQYSLMPDEAKLILANAADSQPDIALGISNWLPYELAVRGAAVDLRQFEDFKEVGQNYSPGAFLPLVVDDGVYALPETQDFYVQYYRIDILESLDIPVPSTWDDVIDILPELQRFGMNYYTPIAGAQGFKPFQTTAPYIYQHGGDLYDPDGFGTQIDSEESLKGIQLMTDLNTIYSMPLQVPNFYNHFRYTTLPIGIAEFGTYVQLTAAAPEISGWWDIAPHPGVEQEDGTVERFATGSGQSMMMFEGSGKKQEAWELMKWWGATETQTEFAATLQTLYGPEYMWNTANVESFKQLPWPEEHKEVILEQWDYLLEVPKTPYSYMVEREISNVWNSVVFDGEITRSSVDDSIVNINRELRRKLEEFGYIEDGEKVKSYRIPTIELIEGWLEE</sequence>
<feature type="signal peptide" evidence="1">
    <location>
        <begin position="1"/>
        <end position="22"/>
    </location>
</feature>
<dbReference type="PANTHER" id="PTHR43649:SF27">
    <property type="entry name" value="EXTRACELLULAR SOLUTE-BINDING PROTEIN FAMILY 1"/>
    <property type="match status" value="1"/>
</dbReference>
<dbReference type="OrthoDB" id="383574at2"/>
<dbReference type="Gene3D" id="2.60.120.260">
    <property type="entry name" value="Galactose-binding domain-like"/>
    <property type="match status" value="1"/>
</dbReference>
<keyword evidence="1" id="KW-0732">Signal</keyword>
<proteinExistence type="predicted"/>
<evidence type="ECO:0000313" key="2">
    <source>
        <dbReference type="EMBL" id="GEM03304.1"/>
    </source>
</evidence>